<dbReference type="RefSeq" id="WP_068823660.1">
    <property type="nucleotide sequence ID" value="NZ_LWHJ01000031.1"/>
</dbReference>
<evidence type="ECO:0000313" key="3">
    <source>
        <dbReference type="Proteomes" id="UP000078459"/>
    </source>
</evidence>
<dbReference type="Pfam" id="PF14592">
    <property type="entry name" value="Chondroitinas_B"/>
    <property type="match status" value="1"/>
</dbReference>
<dbReference type="InterPro" id="IPR006626">
    <property type="entry name" value="PbH1"/>
</dbReference>
<organism evidence="2 3">
    <name type="scientific">Pedobacter psychrophilus</name>
    <dbReference type="NCBI Taxonomy" id="1826909"/>
    <lineage>
        <taxon>Bacteria</taxon>
        <taxon>Pseudomonadati</taxon>
        <taxon>Bacteroidota</taxon>
        <taxon>Sphingobacteriia</taxon>
        <taxon>Sphingobacteriales</taxon>
        <taxon>Sphingobacteriaceae</taxon>
        <taxon>Pedobacter</taxon>
    </lineage>
</organism>
<comment type="caution">
    <text evidence="2">The sequence shown here is derived from an EMBL/GenBank/DDBJ whole genome shotgun (WGS) entry which is preliminary data.</text>
</comment>
<dbReference type="SMART" id="SM00710">
    <property type="entry name" value="PbH1"/>
    <property type="match status" value="4"/>
</dbReference>
<keyword evidence="1" id="KW-0732">Signal</keyword>
<keyword evidence="2" id="KW-0456">Lyase</keyword>
<feature type="signal peptide" evidence="1">
    <location>
        <begin position="1"/>
        <end position="23"/>
    </location>
</feature>
<evidence type="ECO:0000313" key="2">
    <source>
        <dbReference type="EMBL" id="OAQ38267.1"/>
    </source>
</evidence>
<dbReference type="InterPro" id="IPR011050">
    <property type="entry name" value="Pectin_lyase_fold/virulence"/>
</dbReference>
<dbReference type="InterPro" id="IPR039513">
    <property type="entry name" value="PL-6"/>
</dbReference>
<proteinExistence type="predicted"/>
<gene>
    <name evidence="2" type="ORF">A5893_15870</name>
</gene>
<dbReference type="CDD" id="cd14251">
    <property type="entry name" value="PL-6"/>
    <property type="match status" value="1"/>
</dbReference>
<protein>
    <submittedName>
        <fullName evidence="2">Alginate lyase</fullName>
    </submittedName>
</protein>
<name>A0A179DB58_9SPHI</name>
<dbReference type="SUPFAM" id="SSF51126">
    <property type="entry name" value="Pectin lyase-like"/>
    <property type="match status" value="1"/>
</dbReference>
<reference evidence="2 3" key="1">
    <citation type="submission" date="2016-04" db="EMBL/GenBank/DDBJ databases">
        <authorList>
            <person name="Evans L.H."/>
            <person name="Alamgir A."/>
            <person name="Owens N."/>
            <person name="Weber N.D."/>
            <person name="Virtaneva K."/>
            <person name="Barbian K."/>
            <person name="Babar A."/>
            <person name="Rosenke K."/>
        </authorList>
    </citation>
    <scope>NUCLEOTIDE SEQUENCE [LARGE SCALE GENOMIC DNA]</scope>
    <source>
        <strain evidence="2 3">CCM 8644</strain>
    </source>
</reference>
<dbReference type="STRING" id="1826909.A5893_15870"/>
<sequence>MTKITVKFLLTFCFLAILNQAEAKDYTVKNAQEITALQLAAGDKVIMKSGDWKNQNILFKGNGTEKLPIVLIAEKSGEVLLSGNSTLKIEGSYLIIDGLAFADGYSEKEAVITFSKNSNNCRVTNTSIINYNHPDKTFDYKWVSVFGEHNRVDHCAFSGKKHQGTLLVVWLSDKPNYSEIDHNYFGPRPDLGVNGGEIIRIGTSEWSMYDSFAKVENNIFDNCNGETEIISIKSGHNLISNNLFYECVGTVTFRHGNNSEVSNNYFIGNHVKNTGGIRIIGENQNVHNNYLQGLTGTDLRAAISIMNALDKSPLNGYWQVKNPNISNNLIIDCKEAVVIGSGKSNLRIMPPTGLILEDNIIIDSKKLIVFNEELLDGEIKNNKVKGAQLQNGFEILKPDLVKSSGIFQIKGKERVPFWLKDIIGPNWKVFPREIIIK</sequence>
<feature type="chain" id="PRO_5008100296" evidence="1">
    <location>
        <begin position="24"/>
        <end position="437"/>
    </location>
</feature>
<keyword evidence="3" id="KW-1185">Reference proteome</keyword>
<dbReference type="GO" id="GO:0016829">
    <property type="term" value="F:lyase activity"/>
    <property type="evidence" value="ECO:0007669"/>
    <property type="project" value="UniProtKB-KW"/>
</dbReference>
<dbReference type="EMBL" id="LWHJ01000031">
    <property type="protein sequence ID" value="OAQ38267.1"/>
    <property type="molecule type" value="Genomic_DNA"/>
</dbReference>
<evidence type="ECO:0000256" key="1">
    <source>
        <dbReference type="SAM" id="SignalP"/>
    </source>
</evidence>
<dbReference type="Gene3D" id="2.160.20.10">
    <property type="entry name" value="Single-stranded right-handed beta-helix, Pectin lyase-like"/>
    <property type="match status" value="1"/>
</dbReference>
<accession>A0A179DB58</accession>
<reference evidence="2 3" key="2">
    <citation type="submission" date="2016-06" db="EMBL/GenBank/DDBJ databases">
        <title>Pedobacter psychrophilus sp. nov., isolated from Antarctic fragmentary rock.</title>
        <authorList>
            <person name="Svec P."/>
        </authorList>
    </citation>
    <scope>NUCLEOTIDE SEQUENCE [LARGE SCALE GENOMIC DNA]</scope>
    <source>
        <strain evidence="2 3">CCM 8644</strain>
    </source>
</reference>
<dbReference type="InterPro" id="IPR012334">
    <property type="entry name" value="Pectin_lyas_fold"/>
</dbReference>
<dbReference type="OrthoDB" id="6475864at2"/>
<dbReference type="AlphaFoldDB" id="A0A179DB58"/>
<dbReference type="Proteomes" id="UP000078459">
    <property type="component" value="Unassembled WGS sequence"/>
</dbReference>